<evidence type="ECO:0000313" key="3">
    <source>
        <dbReference type="EMBL" id="MBB5179163.1"/>
    </source>
</evidence>
<dbReference type="Pfam" id="PF11181">
    <property type="entry name" value="YflT"/>
    <property type="match status" value="1"/>
</dbReference>
<evidence type="ECO:0000313" key="4">
    <source>
        <dbReference type="Proteomes" id="UP000525923"/>
    </source>
</evidence>
<dbReference type="EMBL" id="JACHHE010000001">
    <property type="protein sequence ID" value="MBB5179163.1"/>
    <property type="molecule type" value="Genomic_DNA"/>
</dbReference>
<comment type="caution">
    <text evidence="3">The sequence shown here is derived from an EMBL/GenBank/DDBJ whole genome shotgun (WGS) entry which is preliminary data.</text>
</comment>
<evidence type="ECO:0000259" key="2">
    <source>
        <dbReference type="Pfam" id="PF11181"/>
    </source>
</evidence>
<dbReference type="AlphaFoldDB" id="A0A7W8CRF0"/>
<name>A0A7W8CRF0_9BACL</name>
<dbReference type="OrthoDB" id="2678178at2"/>
<reference evidence="3 4" key="1">
    <citation type="submission" date="2020-08" db="EMBL/GenBank/DDBJ databases">
        <title>Genomic Encyclopedia of Type Strains, Phase IV (KMG-IV): sequencing the most valuable type-strain genomes for metagenomic binning, comparative biology and taxonomic classification.</title>
        <authorList>
            <person name="Goeker M."/>
        </authorList>
    </citation>
    <scope>NUCLEOTIDE SEQUENCE [LARGE SCALE GENOMIC DNA]</scope>
    <source>
        <strain evidence="3 4">DSM 15895</strain>
    </source>
</reference>
<dbReference type="InterPro" id="IPR025889">
    <property type="entry name" value="GSP17M-like_dom"/>
</dbReference>
<proteinExistence type="predicted"/>
<sequence>MSSNIQVLAVLFSEEDLLRKIDALKQQGYSEEDLHLMAEDEDRFERAEQRTHIEIEETGGFSEKFKGIFGKGGVKALDLTDEDKKRYQEDLEKGGILVYVDQSRDNISEVIHAGGLRDREGNPIEPSSNEFVNSVDNNFDEQEDRFARGESFQHDPNLVVDEHHVSFTTQQKPEVEKARGGMTESERHSSSDKKYK</sequence>
<protein>
    <recommendedName>
        <fullName evidence="2">General stress protein 17M-like domain-containing protein</fullName>
    </recommendedName>
</protein>
<gene>
    <name evidence="3" type="ORF">HNQ44_000585</name>
</gene>
<feature type="compositionally biased region" description="Basic and acidic residues" evidence="1">
    <location>
        <begin position="173"/>
        <end position="196"/>
    </location>
</feature>
<accession>A0A7W8CRF0</accession>
<feature type="region of interest" description="Disordered" evidence="1">
    <location>
        <begin position="166"/>
        <end position="196"/>
    </location>
</feature>
<feature type="domain" description="General stress protein 17M-like" evidence="2">
    <location>
        <begin position="7"/>
        <end position="94"/>
    </location>
</feature>
<evidence type="ECO:0000256" key="1">
    <source>
        <dbReference type="SAM" id="MobiDB-lite"/>
    </source>
</evidence>
<dbReference type="Proteomes" id="UP000525923">
    <property type="component" value="Unassembled WGS sequence"/>
</dbReference>
<organism evidence="3 4">
    <name type="scientific">Planococcus koreensis</name>
    <dbReference type="NCBI Taxonomy" id="112331"/>
    <lineage>
        <taxon>Bacteria</taxon>
        <taxon>Bacillati</taxon>
        <taxon>Bacillota</taxon>
        <taxon>Bacilli</taxon>
        <taxon>Bacillales</taxon>
        <taxon>Caryophanaceae</taxon>
        <taxon>Planococcus</taxon>
    </lineage>
</organism>
<dbReference type="RefSeq" id="WP_135502266.1">
    <property type="nucleotide sequence ID" value="NZ_JACHHE010000001.1"/>
</dbReference>
<keyword evidence="4" id="KW-1185">Reference proteome</keyword>